<evidence type="ECO:0000313" key="2">
    <source>
        <dbReference type="EMBL" id="MBE1501027.1"/>
    </source>
</evidence>
<name>A0ABR9ICX8_9PSEU</name>
<feature type="signal peptide" evidence="1">
    <location>
        <begin position="1"/>
        <end position="27"/>
    </location>
</feature>
<gene>
    <name evidence="2" type="ORF">H4696_008127</name>
</gene>
<dbReference type="Proteomes" id="UP000631670">
    <property type="component" value="Unassembled WGS sequence"/>
</dbReference>
<comment type="caution">
    <text evidence="2">The sequence shown here is derived from an EMBL/GenBank/DDBJ whole genome shotgun (WGS) entry which is preliminary data.</text>
</comment>
<evidence type="ECO:0000256" key="1">
    <source>
        <dbReference type="SAM" id="SignalP"/>
    </source>
</evidence>
<proteinExistence type="predicted"/>
<keyword evidence="3" id="KW-1185">Reference proteome</keyword>
<dbReference type="EMBL" id="JADBEG010000001">
    <property type="protein sequence ID" value="MBE1501027.1"/>
    <property type="molecule type" value="Genomic_DNA"/>
</dbReference>
<sequence>MTRTLVVPVVALAATLLAAPAASAASAATKVCAGGQLMGGATKVVEVSAGQKIDITVHNSDYRGMLVQIIEDVFDKGLWSGAIAPGKEHTVSHGVLGDPPVYHKIRFEVTSNLSNNYTYAIKSDRCY</sequence>
<organism evidence="2 3">
    <name type="scientific">Amycolatopsis lexingtonensis</name>
    <dbReference type="NCBI Taxonomy" id="218822"/>
    <lineage>
        <taxon>Bacteria</taxon>
        <taxon>Bacillati</taxon>
        <taxon>Actinomycetota</taxon>
        <taxon>Actinomycetes</taxon>
        <taxon>Pseudonocardiales</taxon>
        <taxon>Pseudonocardiaceae</taxon>
        <taxon>Amycolatopsis</taxon>
    </lineage>
</organism>
<feature type="chain" id="PRO_5046504267" evidence="1">
    <location>
        <begin position="28"/>
        <end position="127"/>
    </location>
</feature>
<keyword evidence="1" id="KW-0732">Signal</keyword>
<reference evidence="2 3" key="1">
    <citation type="submission" date="2020-10" db="EMBL/GenBank/DDBJ databases">
        <title>Sequencing the genomes of 1000 actinobacteria strains.</title>
        <authorList>
            <person name="Klenk H.-P."/>
        </authorList>
    </citation>
    <scope>NUCLEOTIDE SEQUENCE [LARGE SCALE GENOMIC DNA]</scope>
    <source>
        <strain evidence="2 3">DSM 44653</strain>
    </source>
</reference>
<accession>A0ABR9ICX8</accession>
<protein>
    <submittedName>
        <fullName evidence="2">Uncharacterized protein</fullName>
    </submittedName>
</protein>
<dbReference type="RefSeq" id="WP_086857421.1">
    <property type="nucleotide sequence ID" value="NZ_JADBEG010000001.1"/>
</dbReference>
<evidence type="ECO:0000313" key="3">
    <source>
        <dbReference type="Proteomes" id="UP000631670"/>
    </source>
</evidence>